<dbReference type="InterPro" id="IPR000792">
    <property type="entry name" value="Tscrpt_reg_LuxR_C"/>
</dbReference>
<organism evidence="8 9">
    <name type="scientific">Sphingomonas lenta</name>
    <dbReference type="NCBI Taxonomy" id="1141887"/>
    <lineage>
        <taxon>Bacteria</taxon>
        <taxon>Pseudomonadati</taxon>
        <taxon>Pseudomonadota</taxon>
        <taxon>Alphaproteobacteria</taxon>
        <taxon>Sphingomonadales</taxon>
        <taxon>Sphingomonadaceae</taxon>
        <taxon>Sphingomonas</taxon>
    </lineage>
</organism>
<dbReference type="SMART" id="SM00448">
    <property type="entry name" value="REC"/>
    <property type="match status" value="1"/>
</dbReference>
<dbReference type="PROSITE" id="PS50110">
    <property type="entry name" value="RESPONSE_REGULATORY"/>
    <property type="match status" value="1"/>
</dbReference>
<name>A0A2A2SHX5_9SPHN</name>
<dbReference type="InterPro" id="IPR016032">
    <property type="entry name" value="Sig_transdc_resp-reg_C-effctor"/>
</dbReference>
<dbReference type="GO" id="GO:0000160">
    <property type="term" value="P:phosphorelay signal transduction system"/>
    <property type="evidence" value="ECO:0007669"/>
    <property type="project" value="InterPro"/>
</dbReference>
<keyword evidence="4" id="KW-0804">Transcription</keyword>
<evidence type="ECO:0000256" key="2">
    <source>
        <dbReference type="ARBA" id="ARBA00023015"/>
    </source>
</evidence>
<proteinExistence type="predicted"/>
<dbReference type="Proteomes" id="UP000218151">
    <property type="component" value="Unassembled WGS sequence"/>
</dbReference>
<comment type="caution">
    <text evidence="8">The sequence shown here is derived from an EMBL/GenBank/DDBJ whole genome shotgun (WGS) entry which is preliminary data.</text>
</comment>
<keyword evidence="2" id="KW-0805">Transcription regulation</keyword>
<dbReference type="Pfam" id="PF00072">
    <property type="entry name" value="Response_reg"/>
    <property type="match status" value="1"/>
</dbReference>
<dbReference type="CDD" id="cd17535">
    <property type="entry name" value="REC_NarL-like"/>
    <property type="match status" value="1"/>
</dbReference>
<keyword evidence="1 5" id="KW-0597">Phosphoprotein</keyword>
<dbReference type="GO" id="GO:0006355">
    <property type="term" value="P:regulation of DNA-templated transcription"/>
    <property type="evidence" value="ECO:0007669"/>
    <property type="project" value="InterPro"/>
</dbReference>
<evidence type="ECO:0000256" key="5">
    <source>
        <dbReference type="PROSITE-ProRule" id="PRU00169"/>
    </source>
</evidence>
<keyword evidence="3 8" id="KW-0238">DNA-binding</keyword>
<dbReference type="InterPro" id="IPR058245">
    <property type="entry name" value="NreC/VraR/RcsB-like_REC"/>
</dbReference>
<dbReference type="Pfam" id="PF00196">
    <property type="entry name" value="GerE"/>
    <property type="match status" value="1"/>
</dbReference>
<evidence type="ECO:0000259" key="7">
    <source>
        <dbReference type="PROSITE" id="PS50110"/>
    </source>
</evidence>
<feature type="domain" description="Response regulatory" evidence="7">
    <location>
        <begin position="5"/>
        <end position="122"/>
    </location>
</feature>
<dbReference type="SUPFAM" id="SSF52172">
    <property type="entry name" value="CheY-like"/>
    <property type="match status" value="1"/>
</dbReference>
<sequence>MSAARVVIADDHLLAREGLRALLQREPELDVVGEASSGEDAVLLCRELQPDLALLDLRFGSGIDGLEATRHITAERGDARVIILTLHDTAEYARAALEAGAMGFVTKDASREALLGAVGQVLAGGFAIPPELMRRAVARDARALTLAALDRLTPREREVLDRLAGGGTNKEIARELGISAGTVKVHLERLMSKLGVRDRTQAAVLASEAARLSRS</sequence>
<dbReference type="PROSITE" id="PS50043">
    <property type="entry name" value="HTH_LUXR_2"/>
    <property type="match status" value="1"/>
</dbReference>
<gene>
    <name evidence="8" type="ORF">CKY28_05695</name>
</gene>
<dbReference type="OrthoDB" id="9782896at2"/>
<dbReference type="PROSITE" id="PS00622">
    <property type="entry name" value="HTH_LUXR_1"/>
    <property type="match status" value="1"/>
</dbReference>
<dbReference type="RefSeq" id="WP_095997357.1">
    <property type="nucleotide sequence ID" value="NZ_NSLI01000002.1"/>
</dbReference>
<dbReference type="SMART" id="SM00421">
    <property type="entry name" value="HTH_LUXR"/>
    <property type="match status" value="1"/>
</dbReference>
<dbReference type="PRINTS" id="PR00038">
    <property type="entry name" value="HTHLUXR"/>
</dbReference>
<evidence type="ECO:0000313" key="9">
    <source>
        <dbReference type="Proteomes" id="UP000218151"/>
    </source>
</evidence>
<feature type="modified residue" description="4-aspartylphosphate" evidence="5">
    <location>
        <position position="56"/>
    </location>
</feature>
<dbReference type="InterPro" id="IPR011006">
    <property type="entry name" value="CheY-like_superfamily"/>
</dbReference>
<evidence type="ECO:0000313" key="8">
    <source>
        <dbReference type="EMBL" id="PAX08846.1"/>
    </source>
</evidence>
<evidence type="ECO:0000256" key="3">
    <source>
        <dbReference type="ARBA" id="ARBA00023125"/>
    </source>
</evidence>
<dbReference type="CDD" id="cd06170">
    <property type="entry name" value="LuxR_C_like"/>
    <property type="match status" value="1"/>
</dbReference>
<dbReference type="AlphaFoldDB" id="A0A2A2SHX5"/>
<dbReference type="PANTHER" id="PTHR43214:SF24">
    <property type="entry name" value="TRANSCRIPTIONAL REGULATORY PROTEIN NARL-RELATED"/>
    <property type="match status" value="1"/>
</dbReference>
<dbReference type="GO" id="GO:0003677">
    <property type="term" value="F:DNA binding"/>
    <property type="evidence" value="ECO:0007669"/>
    <property type="project" value="UniProtKB-KW"/>
</dbReference>
<dbReference type="SUPFAM" id="SSF46894">
    <property type="entry name" value="C-terminal effector domain of the bipartite response regulators"/>
    <property type="match status" value="1"/>
</dbReference>
<evidence type="ECO:0000256" key="4">
    <source>
        <dbReference type="ARBA" id="ARBA00023163"/>
    </source>
</evidence>
<accession>A0A2A2SHX5</accession>
<evidence type="ECO:0000259" key="6">
    <source>
        <dbReference type="PROSITE" id="PS50043"/>
    </source>
</evidence>
<evidence type="ECO:0000256" key="1">
    <source>
        <dbReference type="ARBA" id="ARBA00022553"/>
    </source>
</evidence>
<protein>
    <submittedName>
        <fullName evidence="8">DNA-binding response regulator</fullName>
    </submittedName>
</protein>
<reference evidence="9" key="1">
    <citation type="submission" date="2017-09" db="EMBL/GenBank/DDBJ databases">
        <authorList>
            <person name="Feng G."/>
            <person name="Zhu H."/>
        </authorList>
    </citation>
    <scope>NUCLEOTIDE SEQUENCE [LARGE SCALE GENOMIC DNA]</scope>
    <source>
        <strain evidence="9">1PNM-20</strain>
    </source>
</reference>
<dbReference type="Gene3D" id="3.40.50.2300">
    <property type="match status" value="1"/>
</dbReference>
<dbReference type="InterPro" id="IPR039420">
    <property type="entry name" value="WalR-like"/>
</dbReference>
<keyword evidence="9" id="KW-1185">Reference proteome</keyword>
<feature type="domain" description="HTH luxR-type" evidence="6">
    <location>
        <begin position="145"/>
        <end position="210"/>
    </location>
</feature>
<dbReference type="EMBL" id="NSLI01000002">
    <property type="protein sequence ID" value="PAX08846.1"/>
    <property type="molecule type" value="Genomic_DNA"/>
</dbReference>
<dbReference type="InterPro" id="IPR001789">
    <property type="entry name" value="Sig_transdc_resp-reg_receiver"/>
</dbReference>
<dbReference type="PANTHER" id="PTHR43214">
    <property type="entry name" value="TWO-COMPONENT RESPONSE REGULATOR"/>
    <property type="match status" value="1"/>
</dbReference>